<feature type="region of interest" description="Disordered" evidence="1">
    <location>
        <begin position="169"/>
        <end position="213"/>
    </location>
</feature>
<gene>
    <name evidence="2" type="ORF">B0H17DRAFT_1149144</name>
</gene>
<dbReference type="Proteomes" id="UP001221757">
    <property type="component" value="Unassembled WGS sequence"/>
</dbReference>
<feature type="region of interest" description="Disordered" evidence="1">
    <location>
        <begin position="82"/>
        <end position="102"/>
    </location>
</feature>
<comment type="caution">
    <text evidence="2">The sequence shown here is derived from an EMBL/GenBank/DDBJ whole genome shotgun (WGS) entry which is preliminary data.</text>
</comment>
<evidence type="ECO:0000313" key="3">
    <source>
        <dbReference type="Proteomes" id="UP001221757"/>
    </source>
</evidence>
<keyword evidence="3" id="KW-1185">Reference proteome</keyword>
<sequence>MSTEFPPLELEDTSSYLPGSSPAVSKFSDGKNHIWRKGSADGTRYPFCRLERDRHPTQLRGPIIVEGTIYIKYYWSCFPPEPSPSVSTPERSEGRSCQNQENHEIGVRTAHQQLLTSDHLIIISRKLVGSNMLGYSQVCKTPPPSCHHLEAREQPHRRTWRLAHIDRLTEGEGREHPDAEGLDGEKGREMARKEWDKKAESRGEGSRVGEWKGDGGIAQVRRKSAFESGIDVGVKSNQLQVFRSGEPRSQHIDQI</sequence>
<accession>A0AAD7FUP8</accession>
<organism evidence="2 3">
    <name type="scientific">Mycena rosella</name>
    <name type="common">Pink bonnet</name>
    <name type="synonym">Agaricus rosellus</name>
    <dbReference type="NCBI Taxonomy" id="1033263"/>
    <lineage>
        <taxon>Eukaryota</taxon>
        <taxon>Fungi</taxon>
        <taxon>Dikarya</taxon>
        <taxon>Basidiomycota</taxon>
        <taxon>Agaricomycotina</taxon>
        <taxon>Agaricomycetes</taxon>
        <taxon>Agaricomycetidae</taxon>
        <taxon>Agaricales</taxon>
        <taxon>Marasmiineae</taxon>
        <taxon>Mycenaceae</taxon>
        <taxon>Mycena</taxon>
    </lineage>
</organism>
<evidence type="ECO:0000256" key="1">
    <source>
        <dbReference type="SAM" id="MobiDB-lite"/>
    </source>
</evidence>
<dbReference type="AlphaFoldDB" id="A0AAD7FUP8"/>
<dbReference type="EMBL" id="JARKIE010000437">
    <property type="protein sequence ID" value="KAJ7639927.1"/>
    <property type="molecule type" value="Genomic_DNA"/>
</dbReference>
<evidence type="ECO:0000313" key="2">
    <source>
        <dbReference type="EMBL" id="KAJ7639927.1"/>
    </source>
</evidence>
<reference evidence="2" key="1">
    <citation type="submission" date="2023-03" db="EMBL/GenBank/DDBJ databases">
        <title>Massive genome expansion in bonnet fungi (Mycena s.s.) driven by repeated elements and novel gene families across ecological guilds.</title>
        <authorList>
            <consortium name="Lawrence Berkeley National Laboratory"/>
            <person name="Harder C.B."/>
            <person name="Miyauchi S."/>
            <person name="Viragh M."/>
            <person name="Kuo A."/>
            <person name="Thoen E."/>
            <person name="Andreopoulos B."/>
            <person name="Lu D."/>
            <person name="Skrede I."/>
            <person name="Drula E."/>
            <person name="Henrissat B."/>
            <person name="Morin E."/>
            <person name="Kohler A."/>
            <person name="Barry K."/>
            <person name="LaButti K."/>
            <person name="Morin E."/>
            <person name="Salamov A."/>
            <person name="Lipzen A."/>
            <person name="Mereny Z."/>
            <person name="Hegedus B."/>
            <person name="Baldrian P."/>
            <person name="Stursova M."/>
            <person name="Weitz H."/>
            <person name="Taylor A."/>
            <person name="Grigoriev I.V."/>
            <person name="Nagy L.G."/>
            <person name="Martin F."/>
            <person name="Kauserud H."/>
        </authorList>
    </citation>
    <scope>NUCLEOTIDE SEQUENCE</scope>
    <source>
        <strain evidence="2">CBHHK067</strain>
    </source>
</reference>
<proteinExistence type="predicted"/>
<name>A0AAD7FUP8_MYCRO</name>
<protein>
    <submittedName>
        <fullName evidence="2">Uncharacterized protein</fullName>
    </submittedName>
</protein>
<feature type="region of interest" description="Disordered" evidence="1">
    <location>
        <begin position="1"/>
        <end position="22"/>
    </location>
</feature>